<evidence type="ECO:0000313" key="1">
    <source>
        <dbReference type="EMBL" id="MBX66802.1"/>
    </source>
</evidence>
<protein>
    <submittedName>
        <fullName evidence="1">Uncharacterized protein</fullName>
    </submittedName>
</protein>
<sequence length="43" mass="4903">MSMGPLCKRLIKILLKSQVKSSYVPWGVIIKQESNTIKQYSCC</sequence>
<dbReference type="AlphaFoldDB" id="A0A2P2QIG4"/>
<proteinExistence type="predicted"/>
<name>A0A2P2QIG4_RHIMU</name>
<reference evidence="1" key="1">
    <citation type="submission" date="2018-02" db="EMBL/GenBank/DDBJ databases">
        <title>Rhizophora mucronata_Transcriptome.</title>
        <authorList>
            <person name="Meera S.P."/>
            <person name="Sreeshan A."/>
            <person name="Augustine A."/>
        </authorList>
    </citation>
    <scope>NUCLEOTIDE SEQUENCE</scope>
    <source>
        <tissue evidence="1">Leaf</tissue>
    </source>
</reference>
<dbReference type="EMBL" id="GGEC01086318">
    <property type="protein sequence ID" value="MBX66802.1"/>
    <property type="molecule type" value="Transcribed_RNA"/>
</dbReference>
<accession>A0A2P2QIG4</accession>
<organism evidence="1">
    <name type="scientific">Rhizophora mucronata</name>
    <name type="common">Asiatic mangrove</name>
    <dbReference type="NCBI Taxonomy" id="61149"/>
    <lineage>
        <taxon>Eukaryota</taxon>
        <taxon>Viridiplantae</taxon>
        <taxon>Streptophyta</taxon>
        <taxon>Embryophyta</taxon>
        <taxon>Tracheophyta</taxon>
        <taxon>Spermatophyta</taxon>
        <taxon>Magnoliopsida</taxon>
        <taxon>eudicotyledons</taxon>
        <taxon>Gunneridae</taxon>
        <taxon>Pentapetalae</taxon>
        <taxon>rosids</taxon>
        <taxon>fabids</taxon>
        <taxon>Malpighiales</taxon>
        <taxon>Rhizophoraceae</taxon>
        <taxon>Rhizophora</taxon>
    </lineage>
</organism>